<comment type="caution">
    <text evidence="1">The sequence shown here is derived from an EMBL/GenBank/DDBJ whole genome shotgun (WGS) entry which is preliminary data.</text>
</comment>
<reference evidence="1 2" key="1">
    <citation type="submission" date="2019-03" db="EMBL/GenBank/DDBJ databases">
        <title>Genomic Encyclopedia of Type Strains, Phase IV (KMG-IV): sequencing the most valuable type-strain genomes for metagenomic binning, comparative biology and taxonomic classification.</title>
        <authorList>
            <person name="Goeker M."/>
        </authorList>
    </citation>
    <scope>NUCLEOTIDE SEQUENCE [LARGE SCALE GENOMIC DNA]</scope>
    <source>
        <strain evidence="1 2">DSM 18577</strain>
    </source>
</reference>
<dbReference type="Proteomes" id="UP000295565">
    <property type="component" value="Unassembled WGS sequence"/>
</dbReference>
<organism evidence="1 2">
    <name type="scientific">Celerinatantimonas diazotrophica</name>
    <dbReference type="NCBI Taxonomy" id="412034"/>
    <lineage>
        <taxon>Bacteria</taxon>
        <taxon>Pseudomonadati</taxon>
        <taxon>Pseudomonadota</taxon>
        <taxon>Gammaproteobacteria</taxon>
        <taxon>Celerinatantimonadaceae</taxon>
        <taxon>Celerinatantimonas</taxon>
    </lineage>
</organism>
<dbReference type="AlphaFoldDB" id="A0A4R1K229"/>
<gene>
    <name evidence="1" type="ORF">EV690_1674</name>
</gene>
<name>A0A4R1K229_9GAMM</name>
<dbReference type="OrthoDB" id="5767011at2"/>
<proteinExistence type="predicted"/>
<protein>
    <recommendedName>
        <fullName evidence="3">DUF721 domain-containing protein</fullName>
    </recommendedName>
</protein>
<evidence type="ECO:0000313" key="1">
    <source>
        <dbReference type="EMBL" id="TCK57970.1"/>
    </source>
</evidence>
<evidence type="ECO:0008006" key="3">
    <source>
        <dbReference type="Google" id="ProtNLM"/>
    </source>
</evidence>
<accession>A0A4R1K229</accession>
<dbReference type="RefSeq" id="WP_131912495.1">
    <property type="nucleotide sequence ID" value="NZ_OU594967.1"/>
</dbReference>
<sequence>MAKRIHQPVDIDRLFSRGSLAQIKQNTEQRDKFSKSTQHILHQYHLDSCQLTHLENSKAVISAPNAAWMTRLRQLKSQLISDLRKVYPGLISLEIKVNPNLASIKPEPTVKITKSRQISTQSAQNIRDSAKHLPDELKERLERIAALCGEKK</sequence>
<keyword evidence="2" id="KW-1185">Reference proteome</keyword>
<evidence type="ECO:0000313" key="2">
    <source>
        <dbReference type="Proteomes" id="UP000295565"/>
    </source>
</evidence>
<dbReference type="EMBL" id="SMGD01000012">
    <property type="protein sequence ID" value="TCK57970.1"/>
    <property type="molecule type" value="Genomic_DNA"/>
</dbReference>